<dbReference type="InterPro" id="IPR052515">
    <property type="entry name" value="Gfo/Idh/MocA_Oxidoreductase"/>
</dbReference>
<reference evidence="4" key="1">
    <citation type="journal article" date="2019" name="Int. J. Syst. Evol. Microbiol.">
        <title>The Global Catalogue of Microorganisms (GCM) 10K type strain sequencing project: providing services to taxonomists for standard genome sequencing and annotation.</title>
        <authorList>
            <consortium name="The Broad Institute Genomics Platform"/>
            <consortium name="The Broad Institute Genome Sequencing Center for Infectious Disease"/>
            <person name="Wu L."/>
            <person name="Ma J."/>
        </authorList>
    </citation>
    <scope>NUCLEOTIDE SEQUENCE [LARGE SCALE GENOMIC DNA]</scope>
    <source>
        <strain evidence="4">JCM 17927</strain>
    </source>
</reference>
<feature type="domain" description="Gfo/Idh/MocA-like oxidoreductase N-terminal" evidence="1">
    <location>
        <begin position="3"/>
        <end position="90"/>
    </location>
</feature>
<sequence length="296" mass="32942">MRRNGDKARDYAERHGVPKWYDDAEQLINDPDINAIYIATPPSSHEAYTVAALAAGKPVYVEKPMTVSKASAERMLAAAQQYNQKLCVAHYRREMPMFRHIRQLVQDGTIGAVRCVNLRLLQPPKPALVANTEENWRINPTISGGGYFFDLAPHQLDLMRYYFGPVKEAYGLCANQAGLYDAEDIVTGVMRMQRGVVINGIWCFTMPEGIAEDVCEIIGSEGRIRFTVFSNQYTVWVNGGEQAVTVQHPAHVQQPMIDAVVQYFLGKGPNPCPAEEAIEMMGVMETFADARGVAVV</sequence>
<proteinExistence type="predicted"/>
<evidence type="ECO:0000259" key="1">
    <source>
        <dbReference type="Pfam" id="PF01408"/>
    </source>
</evidence>
<evidence type="ECO:0000313" key="3">
    <source>
        <dbReference type="EMBL" id="GAA4453646.1"/>
    </source>
</evidence>
<gene>
    <name evidence="3" type="ORF">GCM10023189_19030</name>
</gene>
<dbReference type="SUPFAM" id="SSF55347">
    <property type="entry name" value="Glyceraldehyde-3-phosphate dehydrogenase-like, C-terminal domain"/>
    <property type="match status" value="1"/>
</dbReference>
<evidence type="ECO:0000259" key="2">
    <source>
        <dbReference type="Pfam" id="PF22725"/>
    </source>
</evidence>
<feature type="domain" description="GFO/IDH/MocA-like oxidoreductase" evidence="2">
    <location>
        <begin position="98"/>
        <end position="225"/>
    </location>
</feature>
<dbReference type="SUPFAM" id="SSF51735">
    <property type="entry name" value="NAD(P)-binding Rossmann-fold domains"/>
    <property type="match status" value="1"/>
</dbReference>
<dbReference type="EMBL" id="BAABHD010000022">
    <property type="protein sequence ID" value="GAA4453646.1"/>
    <property type="molecule type" value="Genomic_DNA"/>
</dbReference>
<dbReference type="PANTHER" id="PTHR43249:SF1">
    <property type="entry name" value="D-GLUCOSIDE 3-DEHYDROGENASE"/>
    <property type="match status" value="1"/>
</dbReference>
<keyword evidence="4" id="KW-1185">Reference proteome</keyword>
<dbReference type="Gene3D" id="3.40.50.720">
    <property type="entry name" value="NAD(P)-binding Rossmann-like Domain"/>
    <property type="match status" value="1"/>
</dbReference>
<dbReference type="InterPro" id="IPR000683">
    <property type="entry name" value="Gfo/Idh/MocA-like_OxRdtase_N"/>
</dbReference>
<dbReference type="PANTHER" id="PTHR43249">
    <property type="entry name" value="UDP-N-ACETYL-2-AMINO-2-DEOXY-D-GLUCURONATE OXIDASE"/>
    <property type="match status" value="1"/>
</dbReference>
<comment type="caution">
    <text evidence="3">The sequence shown here is derived from an EMBL/GenBank/DDBJ whole genome shotgun (WGS) entry which is preliminary data.</text>
</comment>
<dbReference type="Pfam" id="PF22725">
    <property type="entry name" value="GFO_IDH_MocA_C3"/>
    <property type="match status" value="1"/>
</dbReference>
<evidence type="ECO:0000313" key="4">
    <source>
        <dbReference type="Proteomes" id="UP001501175"/>
    </source>
</evidence>
<accession>A0ABP8MSM6</accession>
<dbReference type="Gene3D" id="3.30.360.10">
    <property type="entry name" value="Dihydrodipicolinate Reductase, domain 2"/>
    <property type="match status" value="1"/>
</dbReference>
<name>A0ABP8MSM6_9BACT</name>
<organism evidence="3 4">
    <name type="scientific">Nibrella saemangeumensis</name>
    <dbReference type="NCBI Taxonomy" id="1084526"/>
    <lineage>
        <taxon>Bacteria</taxon>
        <taxon>Pseudomonadati</taxon>
        <taxon>Bacteroidota</taxon>
        <taxon>Cytophagia</taxon>
        <taxon>Cytophagales</taxon>
        <taxon>Spirosomataceae</taxon>
        <taxon>Nibrella</taxon>
    </lineage>
</organism>
<dbReference type="InterPro" id="IPR055170">
    <property type="entry name" value="GFO_IDH_MocA-like_dom"/>
</dbReference>
<dbReference type="InterPro" id="IPR036291">
    <property type="entry name" value="NAD(P)-bd_dom_sf"/>
</dbReference>
<dbReference type="Pfam" id="PF01408">
    <property type="entry name" value="GFO_IDH_MocA"/>
    <property type="match status" value="1"/>
</dbReference>
<dbReference type="Proteomes" id="UP001501175">
    <property type="component" value="Unassembled WGS sequence"/>
</dbReference>
<protein>
    <submittedName>
        <fullName evidence="3">Gfo/Idh/MocA family oxidoreductase</fullName>
    </submittedName>
</protein>